<organism evidence="6 7">
    <name type="scientific">Tritonibacter litoralis</name>
    <dbReference type="NCBI Taxonomy" id="2662264"/>
    <lineage>
        <taxon>Bacteria</taxon>
        <taxon>Pseudomonadati</taxon>
        <taxon>Pseudomonadota</taxon>
        <taxon>Alphaproteobacteria</taxon>
        <taxon>Rhodobacterales</taxon>
        <taxon>Paracoccaceae</taxon>
        <taxon>Tritonibacter</taxon>
    </lineage>
</organism>
<evidence type="ECO:0000259" key="5">
    <source>
        <dbReference type="Pfam" id="PF13407"/>
    </source>
</evidence>
<dbReference type="Proteomes" id="UP000444174">
    <property type="component" value="Unassembled WGS sequence"/>
</dbReference>
<comment type="caution">
    <text evidence="6">The sequence shown here is derived from an EMBL/GenBank/DDBJ whole genome shotgun (WGS) entry which is preliminary data.</text>
</comment>
<proteinExistence type="inferred from homology"/>
<gene>
    <name evidence="6" type="ORF">GFB49_19665</name>
</gene>
<name>A0A843YM04_9RHOB</name>
<dbReference type="PANTHER" id="PTHR46847">
    <property type="entry name" value="D-ALLOSE-BINDING PERIPLASMIC PROTEIN-RELATED"/>
    <property type="match status" value="1"/>
</dbReference>
<protein>
    <submittedName>
        <fullName evidence="6">Substrate-binding domain-containing protein</fullName>
    </submittedName>
</protein>
<dbReference type="SUPFAM" id="SSF53822">
    <property type="entry name" value="Periplasmic binding protein-like I"/>
    <property type="match status" value="1"/>
</dbReference>
<dbReference type="RefSeq" id="WP_153217851.1">
    <property type="nucleotide sequence ID" value="NZ_WIBF01000020.1"/>
</dbReference>
<feature type="domain" description="Periplasmic binding protein" evidence="5">
    <location>
        <begin position="35"/>
        <end position="291"/>
    </location>
</feature>
<dbReference type="InterPro" id="IPR028082">
    <property type="entry name" value="Peripla_BP_I"/>
</dbReference>
<comment type="subcellular location">
    <subcellularLocation>
        <location evidence="1">Cell envelope</location>
    </subcellularLocation>
</comment>
<evidence type="ECO:0000313" key="7">
    <source>
        <dbReference type="Proteomes" id="UP000444174"/>
    </source>
</evidence>
<evidence type="ECO:0000256" key="3">
    <source>
        <dbReference type="ARBA" id="ARBA00022729"/>
    </source>
</evidence>
<feature type="signal peptide" evidence="4">
    <location>
        <begin position="1"/>
        <end position="22"/>
    </location>
</feature>
<dbReference type="GO" id="GO:0030246">
    <property type="term" value="F:carbohydrate binding"/>
    <property type="evidence" value="ECO:0007669"/>
    <property type="project" value="UniProtKB-ARBA"/>
</dbReference>
<dbReference type="Pfam" id="PF13407">
    <property type="entry name" value="Peripla_BP_4"/>
    <property type="match status" value="1"/>
</dbReference>
<dbReference type="EMBL" id="WIBF01000020">
    <property type="protein sequence ID" value="MQQ10675.1"/>
    <property type="molecule type" value="Genomic_DNA"/>
</dbReference>
<feature type="chain" id="PRO_5032634211" evidence="4">
    <location>
        <begin position="23"/>
        <end position="317"/>
    </location>
</feature>
<evidence type="ECO:0000256" key="1">
    <source>
        <dbReference type="ARBA" id="ARBA00004196"/>
    </source>
</evidence>
<keyword evidence="3 4" id="KW-0732">Signal</keyword>
<dbReference type="InterPro" id="IPR025997">
    <property type="entry name" value="SBP_2_dom"/>
</dbReference>
<reference evidence="6 7" key="1">
    <citation type="submission" date="2019-10" db="EMBL/GenBank/DDBJ databases">
        <title>Epibacterium sp. nov., isolated from seawater.</title>
        <authorList>
            <person name="Zhang X."/>
            <person name="Li N."/>
        </authorList>
    </citation>
    <scope>NUCLEOTIDE SEQUENCE [LARGE SCALE GENOMIC DNA]</scope>
    <source>
        <strain evidence="6 7">SM1979</strain>
    </source>
</reference>
<accession>A0A843YM04</accession>
<dbReference type="PANTHER" id="PTHR46847:SF1">
    <property type="entry name" value="D-ALLOSE-BINDING PERIPLASMIC PROTEIN-RELATED"/>
    <property type="match status" value="1"/>
</dbReference>
<dbReference type="GO" id="GO:0030313">
    <property type="term" value="C:cell envelope"/>
    <property type="evidence" value="ECO:0007669"/>
    <property type="project" value="UniProtKB-SubCell"/>
</dbReference>
<comment type="similarity">
    <text evidence="2">Belongs to the bacterial solute-binding protein 2 family.</text>
</comment>
<evidence type="ECO:0000256" key="4">
    <source>
        <dbReference type="SAM" id="SignalP"/>
    </source>
</evidence>
<dbReference type="AlphaFoldDB" id="A0A843YM04"/>
<dbReference type="Gene3D" id="3.40.50.2300">
    <property type="match status" value="2"/>
</dbReference>
<sequence>MTKTLKALLAATALAGMLPVAAAADDHAGIGIAKIGLAVPNLQADFFNQIKLGVENYATSLGIEVITVDAKGDTATQVSQVQDLMTQGIDAFIYIPAGAAAAAVPTRLARAEGIPVINVDREPDGEPGDTVIYGENVISSYEVCSSIIERAGGTGKMVIIHGQKGTTPEVQRFEGCKMAIDENPGVELVAQQWTQMWSPDEGFSIGQNMLQAHPDIKMIFGQADAIAMGAAKAVEAADLADQIVVGGYDGDVAALESLARCDTPFVVTATQSTQAMGVLAVNSAIAVAKGASVPARQIPNAVLTDCENASVFVEKHP</sequence>
<evidence type="ECO:0000256" key="2">
    <source>
        <dbReference type="ARBA" id="ARBA00007639"/>
    </source>
</evidence>
<keyword evidence="7" id="KW-1185">Reference proteome</keyword>
<evidence type="ECO:0000313" key="6">
    <source>
        <dbReference type="EMBL" id="MQQ10675.1"/>
    </source>
</evidence>